<gene>
    <name evidence="2" type="ORF">ENT87_04180</name>
</gene>
<dbReference type="InterPro" id="IPR005064">
    <property type="entry name" value="BUG"/>
</dbReference>
<keyword evidence="1" id="KW-1133">Transmembrane helix</keyword>
<dbReference type="EMBL" id="DTAI01000122">
    <property type="protein sequence ID" value="HGN36731.1"/>
    <property type="molecule type" value="Genomic_DNA"/>
</dbReference>
<accession>A0A7J3I800</accession>
<sequence length="339" mass="36338">MVDFLGGILVKTTLLLAVIAILIVVGVAVYYLLLAPTREVAAYPQKPITIYVPWSAGGGTDLTTRQVASYLQSKFGVQINVLNRVAGGGAATMYAGAKEKPDGYTLTAITIELNIFPHLGTSNITYSDFEPIAMLICNPATVAVKADSPWRTLDELLDYIKSHPGELKASGTAQAGVWDIARIGLLQAAGIDPEALPWVPSAGAAPAIQELLAGGVQVVFVGSGEIKPYKDAGQVRVLAIMSDSRIKGLEDVPTLKELGYDFAICGWAGLAAPKGTPSPIISKLAEAVKEAYNSQQFQSFLGERGFVGRLLLTEEYRKHLEQEYNLMKVLLEKAGYIKK</sequence>
<reference evidence="2" key="1">
    <citation type="journal article" date="2020" name="mSystems">
        <title>Genome- and Community-Level Interaction Insights into Carbon Utilization and Element Cycling Functions of Hydrothermarchaeota in Hydrothermal Sediment.</title>
        <authorList>
            <person name="Zhou Z."/>
            <person name="Liu Y."/>
            <person name="Xu W."/>
            <person name="Pan J."/>
            <person name="Luo Z.H."/>
            <person name="Li M."/>
        </authorList>
    </citation>
    <scope>NUCLEOTIDE SEQUENCE [LARGE SCALE GENOMIC DNA]</scope>
    <source>
        <strain evidence="2">SpSt-618</strain>
    </source>
</reference>
<dbReference type="PIRSF" id="PIRSF017082">
    <property type="entry name" value="YflP"/>
    <property type="match status" value="1"/>
</dbReference>
<organism evidence="2">
    <name type="scientific">Ignisphaera aggregans</name>
    <dbReference type="NCBI Taxonomy" id="334771"/>
    <lineage>
        <taxon>Archaea</taxon>
        <taxon>Thermoproteota</taxon>
        <taxon>Thermoprotei</taxon>
        <taxon>Desulfurococcales</taxon>
        <taxon>Desulfurococcaceae</taxon>
        <taxon>Ignisphaera</taxon>
    </lineage>
</organism>
<protein>
    <submittedName>
        <fullName evidence="2">Tripartite tricarboxylate transporter substrate binding protein</fullName>
    </submittedName>
</protein>
<dbReference type="SUPFAM" id="SSF53850">
    <property type="entry name" value="Periplasmic binding protein-like II"/>
    <property type="match status" value="1"/>
</dbReference>
<dbReference type="CDD" id="cd07012">
    <property type="entry name" value="PBP2_Bug_TTT"/>
    <property type="match status" value="1"/>
</dbReference>
<keyword evidence="1" id="KW-0812">Transmembrane</keyword>
<dbReference type="Gene3D" id="3.40.190.150">
    <property type="entry name" value="Bordetella uptake gene, domain 1"/>
    <property type="match status" value="1"/>
</dbReference>
<evidence type="ECO:0000313" key="2">
    <source>
        <dbReference type="EMBL" id="HGN36731.1"/>
    </source>
</evidence>
<dbReference type="PANTHER" id="PTHR42928:SF5">
    <property type="entry name" value="BLR1237 PROTEIN"/>
    <property type="match status" value="1"/>
</dbReference>
<dbReference type="Pfam" id="PF03401">
    <property type="entry name" value="TctC"/>
    <property type="match status" value="1"/>
</dbReference>
<proteinExistence type="predicted"/>
<dbReference type="Gene3D" id="3.40.190.10">
    <property type="entry name" value="Periplasmic binding protein-like II"/>
    <property type="match status" value="1"/>
</dbReference>
<name>A0A7J3I800_9CREN</name>
<comment type="caution">
    <text evidence="2">The sequence shown here is derived from an EMBL/GenBank/DDBJ whole genome shotgun (WGS) entry which is preliminary data.</text>
</comment>
<evidence type="ECO:0000256" key="1">
    <source>
        <dbReference type="SAM" id="Phobius"/>
    </source>
</evidence>
<feature type="transmembrane region" description="Helical" evidence="1">
    <location>
        <begin position="12"/>
        <end position="33"/>
    </location>
</feature>
<dbReference type="InterPro" id="IPR042100">
    <property type="entry name" value="Bug_dom1"/>
</dbReference>
<dbReference type="AlphaFoldDB" id="A0A7J3I800"/>
<dbReference type="PANTHER" id="PTHR42928">
    <property type="entry name" value="TRICARBOXYLATE-BINDING PROTEIN"/>
    <property type="match status" value="1"/>
</dbReference>
<keyword evidence="1" id="KW-0472">Membrane</keyword>